<accession>A0A3L6EEG0</accession>
<comment type="caution">
    <text evidence="1">The sequence shown here is derived from an EMBL/GenBank/DDBJ whole genome shotgun (WGS) entry which is preliminary data.</text>
</comment>
<name>A0A3L6EEG0_MAIZE</name>
<dbReference type="Proteomes" id="UP000251960">
    <property type="component" value="Chromosome 6"/>
</dbReference>
<reference evidence="1" key="1">
    <citation type="journal article" date="2018" name="Nat. Genet.">
        <title>Extensive intraspecific gene order and gene structural variations between Mo17 and other maize genomes.</title>
        <authorList>
            <person name="Sun S."/>
            <person name="Zhou Y."/>
            <person name="Chen J."/>
            <person name="Shi J."/>
            <person name="Zhao H."/>
            <person name="Zhao H."/>
            <person name="Song W."/>
            <person name="Zhang M."/>
            <person name="Cui Y."/>
            <person name="Dong X."/>
            <person name="Liu H."/>
            <person name="Ma X."/>
            <person name="Jiao Y."/>
            <person name="Wang B."/>
            <person name="Wei X."/>
            <person name="Stein J.C."/>
            <person name="Glaubitz J.C."/>
            <person name="Lu F."/>
            <person name="Yu G."/>
            <person name="Liang C."/>
            <person name="Fengler K."/>
            <person name="Li B."/>
            <person name="Rafalski A."/>
            <person name="Schnable P.S."/>
            <person name="Ware D.H."/>
            <person name="Buckler E.S."/>
            <person name="Lai J."/>
        </authorList>
    </citation>
    <scope>NUCLEOTIDE SEQUENCE [LARGE SCALE GENOMIC DNA]</scope>
    <source>
        <tissue evidence="1">Seedling</tissue>
    </source>
</reference>
<dbReference type="AlphaFoldDB" id="A0A3L6EEG0"/>
<gene>
    <name evidence="1" type="ORF">Zm00014a_038597</name>
</gene>
<sequence length="38" mass="4333">MCSNLRCERASSLAVKDFRVAPPSPGFDSYRERIFRLG</sequence>
<organism evidence="1">
    <name type="scientific">Zea mays</name>
    <name type="common">Maize</name>
    <dbReference type="NCBI Taxonomy" id="4577"/>
    <lineage>
        <taxon>Eukaryota</taxon>
        <taxon>Viridiplantae</taxon>
        <taxon>Streptophyta</taxon>
        <taxon>Embryophyta</taxon>
        <taxon>Tracheophyta</taxon>
        <taxon>Spermatophyta</taxon>
        <taxon>Magnoliopsida</taxon>
        <taxon>Liliopsida</taxon>
        <taxon>Poales</taxon>
        <taxon>Poaceae</taxon>
        <taxon>PACMAD clade</taxon>
        <taxon>Panicoideae</taxon>
        <taxon>Andropogonodae</taxon>
        <taxon>Andropogoneae</taxon>
        <taxon>Tripsacinae</taxon>
        <taxon>Zea</taxon>
    </lineage>
</organism>
<evidence type="ECO:0000313" key="1">
    <source>
        <dbReference type="EMBL" id="PWZ19426.1"/>
    </source>
</evidence>
<proteinExistence type="predicted"/>
<protein>
    <submittedName>
        <fullName evidence="1">Uncharacterized protein</fullName>
    </submittedName>
</protein>
<dbReference type="EMBL" id="NCVQ01000007">
    <property type="protein sequence ID" value="PWZ19426.1"/>
    <property type="molecule type" value="Genomic_DNA"/>
</dbReference>